<organism evidence="2 3">
    <name type="scientific">Lasiosphaeria miniovina</name>
    <dbReference type="NCBI Taxonomy" id="1954250"/>
    <lineage>
        <taxon>Eukaryota</taxon>
        <taxon>Fungi</taxon>
        <taxon>Dikarya</taxon>
        <taxon>Ascomycota</taxon>
        <taxon>Pezizomycotina</taxon>
        <taxon>Sordariomycetes</taxon>
        <taxon>Sordariomycetidae</taxon>
        <taxon>Sordariales</taxon>
        <taxon>Lasiosphaeriaceae</taxon>
        <taxon>Lasiosphaeria</taxon>
    </lineage>
</organism>
<evidence type="ECO:0000313" key="2">
    <source>
        <dbReference type="EMBL" id="KAK0734575.1"/>
    </source>
</evidence>
<dbReference type="GeneID" id="85322505"/>
<feature type="compositionally biased region" description="Basic and acidic residues" evidence="1">
    <location>
        <begin position="133"/>
        <end position="142"/>
    </location>
</feature>
<proteinExistence type="predicted"/>
<protein>
    <submittedName>
        <fullName evidence="2">Uncharacterized protein</fullName>
    </submittedName>
</protein>
<dbReference type="RefSeq" id="XP_060303452.1">
    <property type="nucleotide sequence ID" value="XM_060439235.1"/>
</dbReference>
<dbReference type="AlphaFoldDB" id="A0AA40BI15"/>
<dbReference type="Proteomes" id="UP001172101">
    <property type="component" value="Unassembled WGS sequence"/>
</dbReference>
<name>A0AA40BI15_9PEZI</name>
<feature type="region of interest" description="Disordered" evidence="1">
    <location>
        <begin position="25"/>
        <end position="61"/>
    </location>
</feature>
<gene>
    <name evidence="2" type="ORF">B0T26DRAFT_670857</name>
</gene>
<feature type="compositionally biased region" description="Basic and acidic residues" evidence="1">
    <location>
        <begin position="179"/>
        <end position="211"/>
    </location>
</feature>
<feature type="region of interest" description="Disordered" evidence="1">
    <location>
        <begin position="120"/>
        <end position="211"/>
    </location>
</feature>
<evidence type="ECO:0000256" key="1">
    <source>
        <dbReference type="SAM" id="MobiDB-lite"/>
    </source>
</evidence>
<reference evidence="2" key="1">
    <citation type="submission" date="2023-06" db="EMBL/GenBank/DDBJ databases">
        <title>Genome-scale phylogeny and comparative genomics of the fungal order Sordariales.</title>
        <authorList>
            <consortium name="Lawrence Berkeley National Laboratory"/>
            <person name="Hensen N."/>
            <person name="Bonometti L."/>
            <person name="Westerberg I."/>
            <person name="Brannstrom I.O."/>
            <person name="Guillou S."/>
            <person name="Cros-Aarteil S."/>
            <person name="Calhoun S."/>
            <person name="Haridas S."/>
            <person name="Kuo A."/>
            <person name="Mondo S."/>
            <person name="Pangilinan J."/>
            <person name="Riley R."/>
            <person name="LaButti K."/>
            <person name="Andreopoulos B."/>
            <person name="Lipzen A."/>
            <person name="Chen C."/>
            <person name="Yanf M."/>
            <person name="Daum C."/>
            <person name="Ng V."/>
            <person name="Clum A."/>
            <person name="Steindorff A."/>
            <person name="Ohm R."/>
            <person name="Martin F."/>
            <person name="Silar P."/>
            <person name="Natvig D."/>
            <person name="Lalanne C."/>
            <person name="Gautier V."/>
            <person name="Ament-velasquez S.L."/>
            <person name="Kruys A."/>
            <person name="Hutchinson M.I."/>
            <person name="Powell A.J."/>
            <person name="Barry K."/>
            <person name="Miller A.N."/>
            <person name="Grigoriev I.V."/>
            <person name="Debuchy R."/>
            <person name="Gladieux P."/>
            <person name="Thoren M.H."/>
            <person name="Johannesson H."/>
        </authorList>
    </citation>
    <scope>NUCLEOTIDE SEQUENCE</scope>
    <source>
        <strain evidence="2">SMH2392-1A</strain>
    </source>
</reference>
<keyword evidence="3" id="KW-1185">Reference proteome</keyword>
<comment type="caution">
    <text evidence="2">The sequence shown here is derived from an EMBL/GenBank/DDBJ whole genome shotgun (WGS) entry which is preliminary data.</text>
</comment>
<sequence length="211" mass="23095">MQETRKCNTIPPSQSRRTFVVTRCKNNAPPRDDYPGVDSYRRRHVPHPEPRLARPASQPAQVAREAVAPILTRGFVQHDDGFDETWDDVASLNVLSALAGQHSDARALLEACSELVADKHTQRQQPAAAPRHARQEGARLDRSTGMGTVEVLSGNDAPDAPDAPDVPDTPDTSGWVTVDMEKQVGKEDRERESGGDKERESGGDKAGEENE</sequence>
<accession>A0AA40BI15</accession>
<dbReference type="EMBL" id="JAUIRO010000001">
    <property type="protein sequence ID" value="KAK0734575.1"/>
    <property type="molecule type" value="Genomic_DNA"/>
</dbReference>
<evidence type="ECO:0000313" key="3">
    <source>
        <dbReference type="Proteomes" id="UP001172101"/>
    </source>
</evidence>